<sequence length="552" mass="57875">MVALHAAADQQFKFERVQSHAMLRVAVILICPWLASAQSAQSACSAGLGLLQKSPRQKILQLPGTQYDWSPVDGGDGRACRGGSDSDNSASYYRVVSGIQTLNDCQAECMNDAECGGVEFSPGRCEVWTRAGGIEATVSLDNFQCWSYKPSLYLPVDGGIGRQCRGILEDEASYFLQPGVQALPACKGLCESEPACKGIEYAVESEQCKVWTEGIGASIPADGHECYRLEFVYVNSSEPLSACRGAHANDNSASYFSVVNVLGLEECKQSCREEPACQGIEYSSARCEVWTRPGGIEAVKPLAGTMCLKYAGTTLTTTTATQATSAPVTTTSATSAPVTTTSTTSAPVTTTSTTSAPVTTTSTPELRQSPAIVEVHTSSVAASHGMARLAASMDGNACLTTTFIPSASLAASPQPPSHSTVTHQARPFPSCINSAEVSLGAAPSVVKMGPCASMTTTTTQAAGRTLSPQLVCRPPRPKPPREAAAAPATAPPPAPPPPPPPRRPQPPQPRRPSLSQLPQQQAGQPLRAPQPPQTPPRAAQQPLPRAALPALH</sequence>
<dbReference type="EMBL" id="CAUJNA010003444">
    <property type="protein sequence ID" value="CAJ1402212.1"/>
    <property type="molecule type" value="Genomic_DNA"/>
</dbReference>
<protein>
    <recommendedName>
        <fullName evidence="5">Apple domain-containing protein</fullName>
    </recommendedName>
</protein>
<feature type="compositionally biased region" description="Low complexity" evidence="1">
    <location>
        <begin position="322"/>
        <end position="363"/>
    </location>
</feature>
<evidence type="ECO:0008006" key="5">
    <source>
        <dbReference type="Google" id="ProtNLM"/>
    </source>
</evidence>
<dbReference type="Proteomes" id="UP001178507">
    <property type="component" value="Unassembled WGS sequence"/>
</dbReference>
<comment type="caution">
    <text evidence="3">The sequence shown here is derived from an EMBL/GenBank/DDBJ whole genome shotgun (WGS) entry which is preliminary data.</text>
</comment>
<feature type="compositionally biased region" description="Pro residues" evidence="1">
    <location>
        <begin position="489"/>
        <end position="510"/>
    </location>
</feature>
<feature type="compositionally biased region" description="Low complexity" evidence="1">
    <location>
        <begin position="536"/>
        <end position="552"/>
    </location>
</feature>
<evidence type="ECO:0000313" key="4">
    <source>
        <dbReference type="Proteomes" id="UP001178507"/>
    </source>
</evidence>
<accession>A0AA36J9Q2</accession>
<gene>
    <name evidence="3" type="ORF">EVOR1521_LOCUS25153</name>
</gene>
<keyword evidence="4" id="KW-1185">Reference proteome</keyword>
<name>A0AA36J9Q2_9DINO</name>
<dbReference type="AlphaFoldDB" id="A0AA36J9Q2"/>
<feature type="region of interest" description="Disordered" evidence="1">
    <location>
        <begin position="322"/>
        <end position="366"/>
    </location>
</feature>
<evidence type="ECO:0000256" key="1">
    <source>
        <dbReference type="SAM" id="MobiDB-lite"/>
    </source>
</evidence>
<feature type="region of interest" description="Disordered" evidence="1">
    <location>
        <begin position="458"/>
        <end position="552"/>
    </location>
</feature>
<evidence type="ECO:0000313" key="3">
    <source>
        <dbReference type="EMBL" id="CAJ1402212.1"/>
    </source>
</evidence>
<evidence type="ECO:0000256" key="2">
    <source>
        <dbReference type="SAM" id="SignalP"/>
    </source>
</evidence>
<feature type="signal peptide" evidence="2">
    <location>
        <begin position="1"/>
        <end position="37"/>
    </location>
</feature>
<feature type="chain" id="PRO_5041425372" description="Apple domain-containing protein" evidence="2">
    <location>
        <begin position="38"/>
        <end position="552"/>
    </location>
</feature>
<keyword evidence="2" id="KW-0732">Signal</keyword>
<organism evidence="3 4">
    <name type="scientific">Effrenium voratum</name>
    <dbReference type="NCBI Taxonomy" id="2562239"/>
    <lineage>
        <taxon>Eukaryota</taxon>
        <taxon>Sar</taxon>
        <taxon>Alveolata</taxon>
        <taxon>Dinophyceae</taxon>
        <taxon>Suessiales</taxon>
        <taxon>Symbiodiniaceae</taxon>
        <taxon>Effrenium</taxon>
    </lineage>
</organism>
<feature type="compositionally biased region" description="Low complexity" evidence="1">
    <location>
        <begin position="511"/>
        <end position="527"/>
    </location>
</feature>
<reference evidence="3" key="1">
    <citation type="submission" date="2023-08" db="EMBL/GenBank/DDBJ databases">
        <authorList>
            <person name="Chen Y."/>
            <person name="Shah S."/>
            <person name="Dougan E. K."/>
            <person name="Thang M."/>
            <person name="Chan C."/>
        </authorList>
    </citation>
    <scope>NUCLEOTIDE SEQUENCE</scope>
</reference>
<proteinExistence type="predicted"/>